<organism evidence="2 3">
    <name type="scientific">Croceicoccus marinus</name>
    <dbReference type="NCBI Taxonomy" id="450378"/>
    <lineage>
        <taxon>Bacteria</taxon>
        <taxon>Pseudomonadati</taxon>
        <taxon>Pseudomonadota</taxon>
        <taxon>Alphaproteobacteria</taxon>
        <taxon>Sphingomonadales</taxon>
        <taxon>Erythrobacteraceae</taxon>
        <taxon>Croceicoccus</taxon>
    </lineage>
</organism>
<keyword evidence="1" id="KW-0812">Transmembrane</keyword>
<reference evidence="2 3" key="1">
    <citation type="submission" date="2017-01" db="EMBL/GenBank/DDBJ databases">
        <title>Complete genome sequence of esterase-producing bacterium Croceicoccus marinus E4A9.</title>
        <authorList>
            <person name="Wu Y.-H."/>
            <person name="Cheng H."/>
            <person name="Xu L."/>
            <person name="Huo Y.-Y."/>
            <person name="Wang C.-S."/>
            <person name="Xu X.-W."/>
        </authorList>
    </citation>
    <scope>NUCLEOTIDE SEQUENCE [LARGE SCALE GENOMIC DNA]</scope>
    <source>
        <strain evidence="2 3">E4A9</strain>
    </source>
</reference>
<protein>
    <submittedName>
        <fullName evidence="2">Uncharacterized protein</fullName>
    </submittedName>
</protein>
<gene>
    <name evidence="2" type="ORF">A9D14_11120</name>
</gene>
<sequence>MLSFYRKRDDGIGGGLAVLRTLALIYLVVGLALSAALGLHLIGTIAWMDPLVPQVLDAMTVPGSFLTRMTAPDQQAMHLLVWIGSLLVNFGLLSWLADSIGSP</sequence>
<keyword evidence="3" id="KW-1185">Reference proteome</keyword>
<dbReference type="KEGG" id="cman:A9D14_11120"/>
<accession>A0A1Z1FCT5</accession>
<feature type="transmembrane region" description="Helical" evidence="1">
    <location>
        <begin position="21"/>
        <end position="47"/>
    </location>
</feature>
<evidence type="ECO:0000256" key="1">
    <source>
        <dbReference type="SAM" id="Phobius"/>
    </source>
</evidence>
<keyword evidence="1" id="KW-1133">Transmembrane helix</keyword>
<proteinExistence type="predicted"/>
<evidence type="ECO:0000313" key="2">
    <source>
        <dbReference type="EMBL" id="ARU16628.1"/>
    </source>
</evidence>
<evidence type="ECO:0000313" key="3">
    <source>
        <dbReference type="Proteomes" id="UP000195807"/>
    </source>
</evidence>
<dbReference type="AlphaFoldDB" id="A0A1Z1FCT5"/>
<name>A0A1Z1FCT5_9SPHN</name>
<dbReference type="Proteomes" id="UP000195807">
    <property type="component" value="Chromosome"/>
</dbReference>
<dbReference type="EMBL" id="CP019602">
    <property type="protein sequence ID" value="ARU16628.1"/>
    <property type="molecule type" value="Genomic_DNA"/>
</dbReference>
<feature type="transmembrane region" description="Helical" evidence="1">
    <location>
        <begin position="76"/>
        <end position="97"/>
    </location>
</feature>
<keyword evidence="1" id="KW-0472">Membrane</keyword>